<dbReference type="AlphaFoldDB" id="A0A1I1M0R5"/>
<protein>
    <submittedName>
        <fullName evidence="2">Predicted phosphoesterase</fullName>
    </submittedName>
</protein>
<dbReference type="GO" id="GO:0016787">
    <property type="term" value="F:hydrolase activity"/>
    <property type="evidence" value="ECO:0007669"/>
    <property type="project" value="InterPro"/>
</dbReference>
<dbReference type="InterPro" id="IPR029052">
    <property type="entry name" value="Metallo-depent_PP-like"/>
</dbReference>
<evidence type="ECO:0000259" key="1">
    <source>
        <dbReference type="Pfam" id="PF00149"/>
    </source>
</evidence>
<dbReference type="PANTHER" id="PTHR12905">
    <property type="entry name" value="METALLOPHOSPHOESTERASE"/>
    <property type="match status" value="1"/>
</dbReference>
<sequence>MKVLIIADEESKALWDHFTPDKLKGIDLIVSCGDLKAEYLEFLVTMSTVPLLYVPGNHDTAYQQHPPEGCENIDGKVFKYKGVRFFGLGGSMKYGREPYMYTEKEMRRRLWQYKPTIFNSSGFDVLVTHSPARGYGDMDDFPHRGFECYNELLERCRPKYLLHGHVHATYGTRFRRVLQHPSGAKIINGYERYILDIDENDLAAMTRREITTRLITAFL</sequence>
<dbReference type="Pfam" id="PF00149">
    <property type="entry name" value="Metallophos"/>
    <property type="match status" value="1"/>
</dbReference>
<dbReference type="InterPro" id="IPR051693">
    <property type="entry name" value="UPF0046_metallophosphoest"/>
</dbReference>
<evidence type="ECO:0000313" key="2">
    <source>
        <dbReference type="EMBL" id="SFC76798.1"/>
    </source>
</evidence>
<dbReference type="RefSeq" id="WP_074962014.1">
    <property type="nucleotide sequence ID" value="NZ_FOKQ01000020.1"/>
</dbReference>
<feature type="domain" description="Calcineurin-like phosphoesterase" evidence="1">
    <location>
        <begin position="12"/>
        <end position="168"/>
    </location>
</feature>
<dbReference type="OrthoDB" id="9783591at2"/>
<dbReference type="PANTHER" id="PTHR12905:SF0">
    <property type="entry name" value="CALCINEURIN-LIKE PHOSPHOESTERASE DOMAIN-CONTAINING PROTEIN"/>
    <property type="match status" value="1"/>
</dbReference>
<dbReference type="SUPFAM" id="SSF56300">
    <property type="entry name" value="Metallo-dependent phosphatases"/>
    <property type="match status" value="1"/>
</dbReference>
<evidence type="ECO:0000313" key="3">
    <source>
        <dbReference type="Proteomes" id="UP000182192"/>
    </source>
</evidence>
<dbReference type="InterPro" id="IPR004843">
    <property type="entry name" value="Calcineurin-like_PHP"/>
</dbReference>
<dbReference type="Gene3D" id="3.60.21.10">
    <property type="match status" value="1"/>
</dbReference>
<organism evidence="2 3">
    <name type="scientific">Ruminococcus albus</name>
    <dbReference type="NCBI Taxonomy" id="1264"/>
    <lineage>
        <taxon>Bacteria</taxon>
        <taxon>Bacillati</taxon>
        <taxon>Bacillota</taxon>
        <taxon>Clostridia</taxon>
        <taxon>Eubacteriales</taxon>
        <taxon>Oscillospiraceae</taxon>
        <taxon>Ruminococcus</taxon>
    </lineage>
</organism>
<dbReference type="Proteomes" id="UP000182192">
    <property type="component" value="Unassembled WGS sequence"/>
</dbReference>
<name>A0A1I1M0R5_RUMAL</name>
<accession>A0A1I1M0R5</accession>
<gene>
    <name evidence="2" type="ORF">SAMN02910406_02349</name>
</gene>
<proteinExistence type="predicted"/>
<dbReference type="EMBL" id="FOKQ01000020">
    <property type="protein sequence ID" value="SFC76798.1"/>
    <property type="molecule type" value="Genomic_DNA"/>
</dbReference>
<reference evidence="2 3" key="1">
    <citation type="submission" date="2016-10" db="EMBL/GenBank/DDBJ databases">
        <authorList>
            <person name="de Groot N.N."/>
        </authorList>
    </citation>
    <scope>NUCLEOTIDE SEQUENCE [LARGE SCALE GENOMIC DNA]</scope>
    <source>
        <strain evidence="2 3">AR67</strain>
    </source>
</reference>